<feature type="region of interest" description="Disordered" evidence="1">
    <location>
        <begin position="256"/>
        <end position="293"/>
    </location>
</feature>
<feature type="compositionally biased region" description="Low complexity" evidence="1">
    <location>
        <begin position="324"/>
        <end position="339"/>
    </location>
</feature>
<organism evidence="2 3">
    <name type="scientific">Pendulispora rubella</name>
    <dbReference type="NCBI Taxonomy" id="2741070"/>
    <lineage>
        <taxon>Bacteria</taxon>
        <taxon>Pseudomonadati</taxon>
        <taxon>Myxococcota</taxon>
        <taxon>Myxococcia</taxon>
        <taxon>Myxococcales</taxon>
        <taxon>Sorangiineae</taxon>
        <taxon>Pendulisporaceae</taxon>
        <taxon>Pendulispora</taxon>
    </lineage>
</organism>
<dbReference type="EMBL" id="CP089983">
    <property type="protein sequence ID" value="WXB09327.1"/>
    <property type="molecule type" value="Genomic_DNA"/>
</dbReference>
<protein>
    <submittedName>
        <fullName evidence="2">Uncharacterized protein</fullName>
    </submittedName>
</protein>
<dbReference type="RefSeq" id="WP_394838999.1">
    <property type="nucleotide sequence ID" value="NZ_CP089929.1"/>
</dbReference>
<evidence type="ECO:0000256" key="1">
    <source>
        <dbReference type="SAM" id="MobiDB-lite"/>
    </source>
</evidence>
<accession>A0ABZ2LKG3</accession>
<keyword evidence="3" id="KW-1185">Reference proteome</keyword>
<dbReference type="Proteomes" id="UP001374803">
    <property type="component" value="Chromosome"/>
</dbReference>
<gene>
    <name evidence="2" type="ORF">LVJ94_19095</name>
</gene>
<name>A0ABZ2LKG3_9BACT</name>
<reference evidence="2" key="1">
    <citation type="submission" date="2021-12" db="EMBL/GenBank/DDBJ databases">
        <title>Discovery of the Pendulisporaceae a myxobacterial family with distinct sporulation behavior and unique specialized metabolism.</title>
        <authorList>
            <person name="Garcia R."/>
            <person name="Popoff A."/>
            <person name="Bader C.D."/>
            <person name="Loehr J."/>
            <person name="Walesch S."/>
            <person name="Walt C."/>
            <person name="Boldt J."/>
            <person name="Bunk B."/>
            <person name="Haeckl F.J.F.P.J."/>
            <person name="Gunesch A.P."/>
            <person name="Birkelbach J."/>
            <person name="Nuebel U."/>
            <person name="Pietschmann T."/>
            <person name="Bach T."/>
            <person name="Mueller R."/>
        </authorList>
    </citation>
    <scope>NUCLEOTIDE SEQUENCE</scope>
    <source>
        <strain evidence="2">MSr11367</strain>
    </source>
</reference>
<evidence type="ECO:0000313" key="2">
    <source>
        <dbReference type="EMBL" id="WXB09327.1"/>
    </source>
</evidence>
<proteinExistence type="predicted"/>
<evidence type="ECO:0000313" key="3">
    <source>
        <dbReference type="Proteomes" id="UP001374803"/>
    </source>
</evidence>
<feature type="compositionally biased region" description="Low complexity" evidence="1">
    <location>
        <begin position="256"/>
        <end position="280"/>
    </location>
</feature>
<feature type="region of interest" description="Disordered" evidence="1">
    <location>
        <begin position="313"/>
        <end position="346"/>
    </location>
</feature>
<sequence>MEFAPRVLRRSLLDKPTTKNDLNAAVPKFCLAVEEHRRTPEGRVRTSQEFLNHFFAYDDAKAKDQLFRYIPNDVRGPILAHWGIRGLKAAVRDTDDKVEAVVHDALVAGDVDHAAFELGLPPDVVVRWVPLSSWWTFWRGGKLSKKAIHKALEEAYDLGLFDARWFLDTVEGRGGKLRGTDVIAEGLTKADLTEWIKKIHQSGDGSPRGILAAVGWDKLVSQTPNDVLIGALDALALKVGLVQIAESEIEKSLSGLSLEPLSGSNGGDAEASKPASSAPARVRGQTDAPEVSVGETEVAALNDDGMVVIIDDDPASDEEPSAPGIAAAGTLASGGSLSSPPLPTIGNPFGKEVRKLGEDEEDQTAVFTMVEKSSPTSSRGGGGFRR</sequence>